<keyword evidence="6" id="KW-1185">Reference proteome</keyword>
<dbReference type="PANTHER" id="PTHR32385:SF15">
    <property type="entry name" value="INOSITOL PHOSPHOCERAMIDE MANNOSYLTRANSFERASE 1"/>
    <property type="match status" value="1"/>
</dbReference>
<dbReference type="EMBL" id="JABFCT010000022">
    <property type="protein sequence ID" value="KAF5868501.1"/>
    <property type="molecule type" value="Genomic_DNA"/>
</dbReference>
<comment type="caution">
    <text evidence="5">The sequence shown here is derived from an EMBL/GenBank/DDBJ whole genome shotgun (WGS) entry which is preliminary data.</text>
</comment>
<reference evidence="5 6" key="1">
    <citation type="journal article" date="2020" name="Phytopathology">
        <title>A high-quality genome resource of Botrytis fragariae, a new and rapidly spreading fungal pathogen causing strawberry gray mold in the U.S.A.</title>
        <authorList>
            <person name="Wu Y."/>
            <person name="Saski C.A."/>
            <person name="Schnabel G."/>
            <person name="Xiao S."/>
            <person name="Hu M."/>
        </authorList>
    </citation>
    <scope>NUCLEOTIDE SEQUENCE [LARGE SCALE GENOMIC DNA]</scope>
    <source>
        <strain evidence="5 6">BVB16</strain>
    </source>
</reference>
<evidence type="ECO:0000313" key="6">
    <source>
        <dbReference type="Proteomes" id="UP000531561"/>
    </source>
</evidence>
<dbReference type="InterPro" id="IPR007577">
    <property type="entry name" value="GlycoTrfase_DXD_sugar-bd_CS"/>
</dbReference>
<dbReference type="GO" id="GO:0051999">
    <property type="term" value="P:mannosyl-inositol phosphorylceramide biosynthetic process"/>
    <property type="evidence" value="ECO:0007669"/>
    <property type="project" value="TreeGrafter"/>
</dbReference>
<keyword evidence="2" id="KW-0808">Transferase</keyword>
<protein>
    <submittedName>
        <fullName evidence="5">Putative mipc synthase subunit protein</fullName>
    </submittedName>
</protein>
<evidence type="ECO:0000256" key="2">
    <source>
        <dbReference type="ARBA" id="ARBA00022679"/>
    </source>
</evidence>
<name>A0A8H6EDU1_9HELO</name>
<keyword evidence="4" id="KW-0812">Transmembrane</keyword>
<evidence type="ECO:0000256" key="3">
    <source>
        <dbReference type="SAM" id="MobiDB-lite"/>
    </source>
</evidence>
<dbReference type="PANTHER" id="PTHR32385">
    <property type="entry name" value="MANNOSYL PHOSPHORYLINOSITOL CERAMIDE SYNTHASE"/>
    <property type="match status" value="1"/>
</dbReference>
<dbReference type="Pfam" id="PF04488">
    <property type="entry name" value="Gly_transf_sug"/>
    <property type="match status" value="1"/>
</dbReference>
<dbReference type="InterPro" id="IPR029044">
    <property type="entry name" value="Nucleotide-diphossugar_trans"/>
</dbReference>
<comment type="similarity">
    <text evidence="1">Belongs to the glycosyltransferase 32 family.</text>
</comment>
<dbReference type="RefSeq" id="XP_037187450.1">
    <property type="nucleotide sequence ID" value="XM_037342728.1"/>
</dbReference>
<evidence type="ECO:0000313" key="5">
    <source>
        <dbReference type="EMBL" id="KAF5868501.1"/>
    </source>
</evidence>
<feature type="region of interest" description="Disordered" evidence="3">
    <location>
        <begin position="467"/>
        <end position="491"/>
    </location>
</feature>
<feature type="transmembrane region" description="Helical" evidence="4">
    <location>
        <begin position="438"/>
        <end position="457"/>
    </location>
</feature>
<accession>A0A8H6EDU1</accession>
<evidence type="ECO:0000256" key="1">
    <source>
        <dbReference type="ARBA" id="ARBA00009003"/>
    </source>
</evidence>
<sequence length="531" mass="59124">MISLHYHRILLFFFLLLLSLIVLLHLTYPSSLNFNLNLNPLSTTNSNSSSRKHTYITKEGKSINQQNVIQLRAKIKEGKYPALRKLLEDGVLGVGEKTGEKSGKGGGGEKIIHQVWHNWKGGFGRRVERRGDENVDGRVGEGRYDMRKGKISIAEDKEGWEISGGDGEIPHGWEERRRSCRGVNEQSGWKYVLWTSQKSLAFIKTYYSSFLKTYISYPSNFQRVEAMKFLLLHRYGGIVLDVDTICLRALDPFLMLGLFVVSEPLVVSEDDGEDGDEDGDEKRKGTLSTRIIGAPRNHGFVVELIDVLMGYNAPRVDGDGERERNKAKGVLSLTGKLRKGEKLMMGRREVFGEVWDAYHRRIGEGVLGVGVTNTSGSMGDKSEREDREELGLVDSVGWRVSVLRTGEGAGRGFFGPHPLNSKPTSLPNSKPQSKTSHLLLPVLILITLSLLITLIFYSHHRSHTRKQPLIRRASSKYERGRRRERVLRGAGLGGGNGGSLFHGYGGGVYGEEVMEGMEKEGRGLMIGGVGV</sequence>
<dbReference type="GeneID" id="59266420"/>
<dbReference type="SUPFAM" id="SSF53448">
    <property type="entry name" value="Nucleotide-diphospho-sugar transferases"/>
    <property type="match status" value="1"/>
</dbReference>
<keyword evidence="4" id="KW-0472">Membrane</keyword>
<dbReference type="OrthoDB" id="3647at2759"/>
<gene>
    <name evidence="5" type="ORF">Bfra_012412</name>
</gene>
<feature type="region of interest" description="Disordered" evidence="3">
    <location>
        <begin position="412"/>
        <end position="432"/>
    </location>
</feature>
<keyword evidence="4" id="KW-1133">Transmembrane helix</keyword>
<organism evidence="5 6">
    <name type="scientific">Botrytis fragariae</name>
    <dbReference type="NCBI Taxonomy" id="1964551"/>
    <lineage>
        <taxon>Eukaryota</taxon>
        <taxon>Fungi</taxon>
        <taxon>Dikarya</taxon>
        <taxon>Ascomycota</taxon>
        <taxon>Pezizomycotina</taxon>
        <taxon>Leotiomycetes</taxon>
        <taxon>Helotiales</taxon>
        <taxon>Sclerotiniaceae</taxon>
        <taxon>Botrytis</taxon>
    </lineage>
</organism>
<dbReference type="GO" id="GO:0016020">
    <property type="term" value="C:membrane"/>
    <property type="evidence" value="ECO:0007669"/>
    <property type="project" value="GOC"/>
</dbReference>
<feature type="compositionally biased region" description="Polar residues" evidence="3">
    <location>
        <begin position="421"/>
        <end position="432"/>
    </location>
</feature>
<dbReference type="Proteomes" id="UP000531561">
    <property type="component" value="Unassembled WGS sequence"/>
</dbReference>
<proteinExistence type="inferred from homology"/>
<dbReference type="Gene3D" id="3.90.550.20">
    <property type="match status" value="1"/>
</dbReference>
<evidence type="ECO:0000256" key="4">
    <source>
        <dbReference type="SAM" id="Phobius"/>
    </source>
</evidence>
<dbReference type="AlphaFoldDB" id="A0A8H6EDU1"/>
<dbReference type="GO" id="GO:0000030">
    <property type="term" value="F:mannosyltransferase activity"/>
    <property type="evidence" value="ECO:0007669"/>
    <property type="project" value="TreeGrafter"/>
</dbReference>
<dbReference type="InterPro" id="IPR051706">
    <property type="entry name" value="Glycosyltransferase_domain"/>
</dbReference>